<dbReference type="Proteomes" id="UP000734218">
    <property type="component" value="Unassembled WGS sequence"/>
</dbReference>
<name>A0ABX0XLP4_9SPHN</name>
<evidence type="ECO:0000313" key="3">
    <source>
        <dbReference type="Proteomes" id="UP000734218"/>
    </source>
</evidence>
<protein>
    <recommendedName>
        <fullName evidence="4">TonB C-terminal domain-containing protein</fullName>
    </recommendedName>
</protein>
<feature type="signal peptide" evidence="1">
    <location>
        <begin position="1"/>
        <end position="15"/>
    </location>
</feature>
<keyword evidence="1" id="KW-0732">Signal</keyword>
<gene>
    <name evidence="2" type="ORF">GGR88_001562</name>
</gene>
<reference evidence="2 3" key="1">
    <citation type="submission" date="2020-03" db="EMBL/GenBank/DDBJ databases">
        <title>Genomic Encyclopedia of Type Strains, Phase IV (KMG-IV): sequencing the most valuable type-strain genomes for metagenomic binning, comparative biology and taxonomic classification.</title>
        <authorList>
            <person name="Goeker M."/>
        </authorList>
    </citation>
    <scope>NUCLEOTIDE SEQUENCE [LARGE SCALE GENOMIC DNA]</scope>
    <source>
        <strain evidence="2 3">DSM 27651</strain>
    </source>
</reference>
<dbReference type="EMBL" id="JAATJE010000001">
    <property type="protein sequence ID" value="NJC34088.1"/>
    <property type="molecule type" value="Genomic_DNA"/>
</dbReference>
<sequence>MLSSLLLLIAAPAAATGPVRPPITLAPADIEVAISAPLRAETLRGVTMPDVPRRFRFQCLVDPVAGTLVQCRDLPPDVSPYRTLDAFFGAVRPWDDAAPNWRQVALDRIAGIRLKRGTPLLTTRGPGAISVLVEETISADDVAGPTAASDAVALAATDLVYDKPPTVELIRSFYPQAALRTGTRARVVSRCVVQDDSRLFCRDPHLDPPDQYMTPAERRAFEQASVQLISAFKLRPTAADGSAIAGRAVDLGVSWVLP</sequence>
<evidence type="ECO:0000256" key="1">
    <source>
        <dbReference type="SAM" id="SignalP"/>
    </source>
</evidence>
<comment type="caution">
    <text evidence="2">The sequence shown here is derived from an EMBL/GenBank/DDBJ whole genome shotgun (WGS) entry which is preliminary data.</text>
</comment>
<accession>A0ABX0XLP4</accession>
<dbReference type="RefSeq" id="WP_167953983.1">
    <property type="nucleotide sequence ID" value="NZ_JAATJE010000001.1"/>
</dbReference>
<feature type="chain" id="PRO_5045853847" description="TonB C-terminal domain-containing protein" evidence="1">
    <location>
        <begin position="16"/>
        <end position="258"/>
    </location>
</feature>
<keyword evidence="3" id="KW-1185">Reference proteome</keyword>
<evidence type="ECO:0008006" key="4">
    <source>
        <dbReference type="Google" id="ProtNLM"/>
    </source>
</evidence>
<proteinExistence type="predicted"/>
<organism evidence="2 3">
    <name type="scientific">Sphingomonas jejuensis</name>
    <dbReference type="NCBI Taxonomy" id="904715"/>
    <lineage>
        <taxon>Bacteria</taxon>
        <taxon>Pseudomonadati</taxon>
        <taxon>Pseudomonadota</taxon>
        <taxon>Alphaproteobacteria</taxon>
        <taxon>Sphingomonadales</taxon>
        <taxon>Sphingomonadaceae</taxon>
        <taxon>Sphingomonas</taxon>
    </lineage>
</organism>
<evidence type="ECO:0000313" key="2">
    <source>
        <dbReference type="EMBL" id="NJC34088.1"/>
    </source>
</evidence>